<sequence length="649" mass="73061">MKVSVDTGGTFTDIFFLEEGVLKYYKVPSNPKNPALSIIESSKSLSFETLVHGTTVATNAFLERKGGKFLLLTTKGFEDVIFIGRQVRPKLYDFFVEKPPHFLTEEEVLGVSERIGPKGEIIKPLTEEEIKRVLKEIEKRGLLNIALSFLHSYINPFHEKLFEIALRESFPKVEISVSSDILPEFREYERTSTTAINAYLLPVLKKYLDTLEKSFPEKEIFIQQSNGGFITLDEAKRYAVHTILSGPAGGAYGGLIFAKSFGFERVITFDMGGTSTDVCLLDGALPFTKEYQIDGFPIGISVINIYTVGAGGGSIAHVDVGGALKVGPISAGADPGPACYGKSLLPTVTDANLLLGRLLPDKFYGGKIRLDKERSFRAISELAGKIGLSPLETALGIVKVANTHMSKAISKVSVEKGFDPKEFILLCFGGAGGLHACSLARELGILKILVPKFAGAFSAFGLYFANYLKDFSKSIFVDLKDIEKLSFYLDQLRKMAQEYYQKRERSLEEFEMEYLVDLRYKGQGYEITIPYTEDLKEVFERDHERLYGYFLKNYPIEVVTLRLRVRKDTPFEEFRLEEKTSFFSTFEGEVFTEEGFKKVKVISWEALREGEILKGPALLIEDFTTFYLEEDFVLKVLKNKTLLVERWRN</sequence>
<proteinExistence type="predicted"/>
<name>A0A2N7PI47_9BACT</name>
<evidence type="ECO:0000259" key="1">
    <source>
        <dbReference type="Pfam" id="PF01968"/>
    </source>
</evidence>
<dbReference type="GO" id="GO:0006749">
    <property type="term" value="P:glutathione metabolic process"/>
    <property type="evidence" value="ECO:0007669"/>
    <property type="project" value="TreeGrafter"/>
</dbReference>
<reference evidence="3 4" key="1">
    <citation type="submission" date="2018-01" db="EMBL/GenBank/DDBJ databases">
        <title>Metagenomic assembled genomes from two thermal pools in the Uzon Caldera, Kamchatka, Russia.</title>
        <authorList>
            <person name="Wilkins L."/>
            <person name="Ettinger C."/>
        </authorList>
    </citation>
    <scope>NUCLEOTIDE SEQUENCE [LARGE SCALE GENOMIC DNA]</scope>
    <source>
        <strain evidence="3">ZAV-15</strain>
    </source>
</reference>
<dbReference type="Proteomes" id="UP000235731">
    <property type="component" value="Unassembled WGS sequence"/>
</dbReference>
<dbReference type="Pfam" id="PF05378">
    <property type="entry name" value="Hydant_A_N"/>
    <property type="match status" value="1"/>
</dbReference>
<dbReference type="AlphaFoldDB" id="A0A2N7PI47"/>
<evidence type="ECO:0000259" key="2">
    <source>
        <dbReference type="Pfam" id="PF05378"/>
    </source>
</evidence>
<dbReference type="InterPro" id="IPR008040">
    <property type="entry name" value="Hydant_A_N"/>
</dbReference>
<organism evidence="3 4">
    <name type="scientific">Caldimicrobium thiodismutans</name>
    <dbReference type="NCBI Taxonomy" id="1653476"/>
    <lineage>
        <taxon>Bacteria</taxon>
        <taxon>Pseudomonadati</taxon>
        <taxon>Thermodesulfobacteriota</taxon>
        <taxon>Thermodesulfobacteria</taxon>
        <taxon>Thermodesulfobacteriales</taxon>
        <taxon>Thermodesulfobacteriaceae</taxon>
        <taxon>Caldimicrobium</taxon>
    </lineage>
</organism>
<dbReference type="PANTHER" id="PTHR11365">
    <property type="entry name" value="5-OXOPROLINASE RELATED"/>
    <property type="match status" value="1"/>
</dbReference>
<dbReference type="GO" id="GO:0005829">
    <property type="term" value="C:cytosol"/>
    <property type="evidence" value="ECO:0007669"/>
    <property type="project" value="TreeGrafter"/>
</dbReference>
<feature type="domain" description="Hydantoinase/oxoprolinase N-terminal" evidence="2">
    <location>
        <begin position="3"/>
        <end position="168"/>
    </location>
</feature>
<dbReference type="Pfam" id="PF01968">
    <property type="entry name" value="Hydantoinase_A"/>
    <property type="match status" value="1"/>
</dbReference>
<gene>
    <name evidence="3" type="ORF">C0197_06400</name>
</gene>
<dbReference type="InterPro" id="IPR045079">
    <property type="entry name" value="Oxoprolinase-like"/>
</dbReference>
<dbReference type="PANTHER" id="PTHR11365:SF23">
    <property type="entry name" value="HYPOTHETICAL 5-OXOPROLINASE (EUROFUNG)-RELATED"/>
    <property type="match status" value="1"/>
</dbReference>
<dbReference type="GO" id="GO:0017168">
    <property type="term" value="F:5-oxoprolinase (ATP-hydrolyzing) activity"/>
    <property type="evidence" value="ECO:0007669"/>
    <property type="project" value="TreeGrafter"/>
</dbReference>
<evidence type="ECO:0000313" key="3">
    <source>
        <dbReference type="EMBL" id="PMP60912.1"/>
    </source>
</evidence>
<comment type="caution">
    <text evidence="3">The sequence shown here is derived from an EMBL/GenBank/DDBJ whole genome shotgun (WGS) entry which is preliminary data.</text>
</comment>
<protein>
    <submittedName>
        <fullName evidence="3">5-oxoprolinase</fullName>
    </submittedName>
</protein>
<dbReference type="EMBL" id="PNIE01000096">
    <property type="protein sequence ID" value="PMP60912.1"/>
    <property type="molecule type" value="Genomic_DNA"/>
</dbReference>
<evidence type="ECO:0000313" key="4">
    <source>
        <dbReference type="Proteomes" id="UP000235731"/>
    </source>
</evidence>
<accession>A0A2N7PI47</accession>
<dbReference type="InterPro" id="IPR002821">
    <property type="entry name" value="Hydantoinase_A"/>
</dbReference>
<feature type="domain" description="Hydantoinase A/oxoprolinase" evidence="1">
    <location>
        <begin position="190"/>
        <end position="469"/>
    </location>
</feature>